<accession>A0A6N9HA79</accession>
<dbReference type="EMBL" id="WWEQ01000067">
    <property type="protein sequence ID" value="MYM20676.1"/>
    <property type="molecule type" value="Genomic_DNA"/>
</dbReference>
<dbReference type="RefSeq" id="WP_160954089.1">
    <property type="nucleotide sequence ID" value="NZ_WWEQ01000067.1"/>
</dbReference>
<comment type="caution">
    <text evidence="4">The sequence shown here is derived from an EMBL/GenBank/DDBJ whole genome shotgun (WGS) entry which is preliminary data.</text>
</comment>
<dbReference type="GO" id="GO:0022857">
    <property type="term" value="F:transmembrane transporter activity"/>
    <property type="evidence" value="ECO:0007669"/>
    <property type="project" value="InterPro"/>
</dbReference>
<evidence type="ECO:0000256" key="1">
    <source>
        <dbReference type="SAM" id="MobiDB-lite"/>
    </source>
</evidence>
<dbReference type="GO" id="GO:0043190">
    <property type="term" value="C:ATP-binding cassette (ABC) transporter complex"/>
    <property type="evidence" value="ECO:0007669"/>
    <property type="project" value="InterPro"/>
</dbReference>
<evidence type="ECO:0000259" key="3">
    <source>
        <dbReference type="Pfam" id="PF04069"/>
    </source>
</evidence>
<keyword evidence="2" id="KW-0732">Signal</keyword>
<dbReference type="Gene3D" id="3.40.190.120">
    <property type="entry name" value="Osmoprotection protein (prox), domain 2"/>
    <property type="match status" value="1"/>
</dbReference>
<proteinExistence type="predicted"/>
<name>A0A6N9HA79_9MICO</name>
<reference evidence="4 5" key="1">
    <citation type="submission" date="2020-01" db="EMBL/GenBank/DDBJ databases">
        <authorList>
            <person name="Deng T."/>
        </authorList>
    </citation>
    <scope>NUCLEOTIDE SEQUENCE [LARGE SCALE GENOMIC DNA]</scope>
    <source>
        <strain evidence="4 5">5221</strain>
    </source>
</reference>
<keyword evidence="5" id="KW-1185">Reference proteome</keyword>
<sequence>MTPTLHAPARRRALALSAAALVGALSLAGCGGDPLSGGDDKKDGDSKTVTVSSANFPESEVIGNLYAGALKAKGVEVEEKFNIGSREAYIPALEDGSIDVVPDYTGNLLSFLDEKADISSPEKIDAELPKALDAKGLTMLDKAPAEDKDSMTVTADTAKQWSLKSIGDLKAHNADLTVGAPPEFQKRSVGLPGLEKLYGVKPAKFEAISDGGGPATVKALTDGKVKAANIFTTSPAIKANGLVVLEDPKDNFPAQNVIPVMKADGASDEVKDALNAVSKQLTTDELRKLNDEVSGDAKTEPSKAAEDWLKEKGLG</sequence>
<evidence type="ECO:0000313" key="5">
    <source>
        <dbReference type="Proteomes" id="UP000469215"/>
    </source>
</evidence>
<dbReference type="AlphaFoldDB" id="A0A6N9HA79"/>
<organism evidence="4 5">
    <name type="scientific">Brevibacterium rongguiense</name>
    <dbReference type="NCBI Taxonomy" id="2695267"/>
    <lineage>
        <taxon>Bacteria</taxon>
        <taxon>Bacillati</taxon>
        <taxon>Actinomycetota</taxon>
        <taxon>Actinomycetes</taxon>
        <taxon>Micrococcales</taxon>
        <taxon>Brevibacteriaceae</taxon>
        <taxon>Brevibacterium</taxon>
    </lineage>
</organism>
<evidence type="ECO:0000256" key="2">
    <source>
        <dbReference type="SAM" id="SignalP"/>
    </source>
</evidence>
<dbReference type="Gene3D" id="3.40.190.10">
    <property type="entry name" value="Periplasmic binding protein-like II"/>
    <property type="match status" value="1"/>
</dbReference>
<evidence type="ECO:0000313" key="4">
    <source>
        <dbReference type="EMBL" id="MYM20676.1"/>
    </source>
</evidence>
<dbReference type="InterPro" id="IPR007210">
    <property type="entry name" value="ABC_Gly_betaine_transp_sub-bd"/>
</dbReference>
<feature type="signal peptide" evidence="2">
    <location>
        <begin position="1"/>
        <end position="28"/>
    </location>
</feature>
<dbReference type="Proteomes" id="UP000469215">
    <property type="component" value="Unassembled WGS sequence"/>
</dbReference>
<feature type="domain" description="ABC-type glycine betaine transport system substrate-binding" evidence="3">
    <location>
        <begin position="47"/>
        <end position="311"/>
    </location>
</feature>
<gene>
    <name evidence="4" type="ORF">GSY69_12075</name>
</gene>
<dbReference type="CDD" id="cd13606">
    <property type="entry name" value="PBP2_ProX_like"/>
    <property type="match status" value="1"/>
</dbReference>
<dbReference type="SUPFAM" id="SSF53850">
    <property type="entry name" value="Periplasmic binding protein-like II"/>
    <property type="match status" value="1"/>
</dbReference>
<feature type="chain" id="PRO_5039214772" evidence="2">
    <location>
        <begin position="29"/>
        <end position="315"/>
    </location>
</feature>
<feature type="region of interest" description="Disordered" evidence="1">
    <location>
        <begin position="292"/>
        <end position="315"/>
    </location>
</feature>
<dbReference type="Pfam" id="PF04069">
    <property type="entry name" value="OpuAC"/>
    <property type="match status" value="1"/>
</dbReference>
<protein>
    <submittedName>
        <fullName evidence="4">Glycine/betaine ABC transporter substrate-binding protein</fullName>
    </submittedName>
</protein>